<keyword evidence="1" id="KW-1133">Transmembrane helix</keyword>
<dbReference type="AlphaFoldDB" id="A0A4U1I3M4"/>
<comment type="caution">
    <text evidence="2">The sequence shown here is derived from an EMBL/GenBank/DDBJ whole genome shotgun (WGS) entry which is preliminary data.</text>
</comment>
<proteinExistence type="predicted"/>
<keyword evidence="1" id="KW-0812">Transmembrane</keyword>
<sequence>MASNVVARAALGVVGMGRLANPSLYKKLQCDAMSLMDKLRMRYLRGAGVIVPGLLNCFLTCVAGAFANVAFEHGSQSAWNLLTRRILVGYLGAVGVVVLVLPWLYRISTDRRRRSRQD</sequence>
<organism evidence="2 3">
    <name type="scientific">Trinickia terrae</name>
    <dbReference type="NCBI Taxonomy" id="2571161"/>
    <lineage>
        <taxon>Bacteria</taxon>
        <taxon>Pseudomonadati</taxon>
        <taxon>Pseudomonadota</taxon>
        <taxon>Betaproteobacteria</taxon>
        <taxon>Burkholderiales</taxon>
        <taxon>Burkholderiaceae</taxon>
        <taxon>Trinickia</taxon>
    </lineage>
</organism>
<name>A0A4U1I3M4_9BURK</name>
<reference evidence="2 3" key="1">
    <citation type="submission" date="2019-04" db="EMBL/GenBank/DDBJ databases">
        <title>Trinickia sp. 7GSK02, isolated from subtropical forest soil.</title>
        <authorList>
            <person name="Gao Z.-H."/>
            <person name="Qiu L.-H."/>
        </authorList>
    </citation>
    <scope>NUCLEOTIDE SEQUENCE [LARGE SCALE GENOMIC DNA]</scope>
    <source>
        <strain evidence="2 3">7GSK02</strain>
    </source>
</reference>
<keyword evidence="3" id="KW-1185">Reference proteome</keyword>
<evidence type="ECO:0000313" key="3">
    <source>
        <dbReference type="Proteomes" id="UP000305539"/>
    </source>
</evidence>
<dbReference type="EMBL" id="SWJE01000008">
    <property type="protein sequence ID" value="TKC87837.1"/>
    <property type="molecule type" value="Genomic_DNA"/>
</dbReference>
<feature type="transmembrane region" description="Helical" evidence="1">
    <location>
        <begin position="43"/>
        <end position="67"/>
    </location>
</feature>
<protein>
    <submittedName>
        <fullName evidence="2">Uncharacterized protein</fullName>
    </submittedName>
</protein>
<evidence type="ECO:0000256" key="1">
    <source>
        <dbReference type="SAM" id="Phobius"/>
    </source>
</evidence>
<keyword evidence="1" id="KW-0472">Membrane</keyword>
<dbReference type="Proteomes" id="UP000305539">
    <property type="component" value="Unassembled WGS sequence"/>
</dbReference>
<evidence type="ECO:0000313" key="2">
    <source>
        <dbReference type="EMBL" id="TKC87837.1"/>
    </source>
</evidence>
<feature type="transmembrane region" description="Helical" evidence="1">
    <location>
        <begin position="87"/>
        <end position="105"/>
    </location>
</feature>
<accession>A0A4U1I3M4</accession>
<gene>
    <name evidence="2" type="ORF">FAZ69_16320</name>
</gene>
<dbReference type="RefSeq" id="WP_136896101.1">
    <property type="nucleotide sequence ID" value="NZ_SWJE01000008.1"/>
</dbReference>